<dbReference type="OrthoDB" id="742364at2759"/>
<dbReference type="Proteomes" id="UP000189703">
    <property type="component" value="Unplaced"/>
</dbReference>
<dbReference type="PANTHER" id="PTHR31669">
    <property type="entry name" value="PROTEIN FAR1-RELATED SEQUENCE 10-RELATED"/>
    <property type="match status" value="1"/>
</dbReference>
<dbReference type="InterPro" id="IPR007527">
    <property type="entry name" value="Znf_SWIM"/>
</dbReference>
<dbReference type="FunCoup" id="A0A1U8AE84">
    <property type="interactions" value="941"/>
</dbReference>
<reference evidence="7" key="1">
    <citation type="submission" date="2025-08" db="UniProtKB">
        <authorList>
            <consortium name="RefSeq"/>
        </authorList>
    </citation>
    <scope>IDENTIFICATION</scope>
</reference>
<keyword evidence="6" id="KW-1185">Reference proteome</keyword>
<comment type="subcellular location">
    <subcellularLocation>
        <location evidence="5">Nucleus</location>
    </subcellularLocation>
</comment>
<evidence type="ECO:0000256" key="5">
    <source>
        <dbReference type="RuleBase" id="RU367018"/>
    </source>
</evidence>
<dbReference type="PANTHER" id="PTHR31669:SF21">
    <property type="entry name" value="PROTEIN FAR-RED IMPAIRED RESPONSE 1"/>
    <property type="match status" value="1"/>
</dbReference>
<evidence type="ECO:0000313" key="7">
    <source>
        <dbReference type="RefSeq" id="XP_010260557.1"/>
    </source>
</evidence>
<evidence type="ECO:0000313" key="6">
    <source>
        <dbReference type="Proteomes" id="UP000189703"/>
    </source>
</evidence>
<dbReference type="AlphaFoldDB" id="A0A1U8AE84"/>
<evidence type="ECO:0000256" key="4">
    <source>
        <dbReference type="ARBA" id="ARBA00022833"/>
    </source>
</evidence>
<dbReference type="InterPro" id="IPR018289">
    <property type="entry name" value="MULE_transposase_dom"/>
</dbReference>
<sequence>MAIDLEQPSGEHEAENVGPNEGGITVDDGEIHSGEVDVNSSMVESIVKGGANAEPHIGMEFESKGAAYSCYKEYAKSMGFGISIKNSRRSKISGEFIDAKYACSRYGSKHESSKVINPRPCSKTDCKASMHVKRRQDGKWVIHNFIKDHNHELLPSQAHFFRSHRNINIDALHAIKRRRKMYALMSKQPDGNQDFGYPNKDIINEFDKGRYLVLEGGDMQAMLEHFMDMQDENSNFFYAMDLNEEQRLRNVFWVDAKGRQDYINFGDVVCFDTTYISSKYKMPLVPFIGVNHHYQFTLFGFALIADETTSTFLWLMNTWLRSMGGRAPNVIVTDQDKALKAAIAEIFPNTRHCFCLWHILRKIPEKLGHITKRHENFMKKFNKCIYRSCTEEQFEKRWWKMVDRFELKTDEWFQSLYEDRKYWVPYYMNDTFFAGMSTAQRSESINSSLDRYIHRKTTLKEFVEHYVVVLQDRYEEEAKADLDTWHKQPALRSPSPFEKQMSTIYTHAIFRKFQVEVLGVVACHPKMEKEDETTITYRVQDFEEQQDFLVSWNERKLEISCLCHSYEYKGFLCRHAMIVLQISGVSNIPSHYVLKRWTKDAKSRHTMRQGLEGVQSRVQRYNDLCQRAIKLGEEGSLSQDSYNIAFRALDEALRECVGVNNSIQSAVNANISATYGIHDIEEEDQGNNTMSMLRMLDAHATRTSKKKNANKKRKIHLEPKVTNSGIENSLQDMGQLRAPTLDGSFIAQQSIQGMEQLSSRAPAFDTYGTQQTMQRLGRLNSVMATRDSYYGNQQGMQGLGQLHSIAPSSDSYYGTQQSMQAIGQIDFRSPTIDGCYGLQDSLPDMGESAQLHGVARHLHDKHLSP</sequence>
<dbReference type="GeneID" id="104599646"/>
<dbReference type="InterPro" id="IPR004330">
    <property type="entry name" value="FAR1_DNA_bnd_dom"/>
</dbReference>
<keyword evidence="3 5" id="KW-0863">Zinc-finger</keyword>
<gene>
    <name evidence="7" type="primary">LOC104599646</name>
</gene>
<evidence type="ECO:0000256" key="3">
    <source>
        <dbReference type="ARBA" id="ARBA00022771"/>
    </source>
</evidence>
<dbReference type="Pfam" id="PF04434">
    <property type="entry name" value="SWIM"/>
    <property type="match status" value="1"/>
</dbReference>
<keyword evidence="4 5" id="KW-0862">Zinc</keyword>
<comment type="function">
    <text evidence="5">Putative transcription activator involved in regulating light control of development.</text>
</comment>
<comment type="similarity">
    <text evidence="1 5">Belongs to the FHY3/FAR1 family.</text>
</comment>
<dbReference type="RefSeq" id="XP_010260557.1">
    <property type="nucleotide sequence ID" value="XM_010262255.1"/>
</dbReference>
<dbReference type="InterPro" id="IPR031052">
    <property type="entry name" value="FHY3/FAR1"/>
</dbReference>
<dbReference type="eggNOG" id="ENOG502QPXR">
    <property type="taxonomic scope" value="Eukaryota"/>
</dbReference>
<organism evidence="6 7">
    <name type="scientific">Nelumbo nucifera</name>
    <name type="common">Sacred lotus</name>
    <dbReference type="NCBI Taxonomy" id="4432"/>
    <lineage>
        <taxon>Eukaryota</taxon>
        <taxon>Viridiplantae</taxon>
        <taxon>Streptophyta</taxon>
        <taxon>Embryophyta</taxon>
        <taxon>Tracheophyta</taxon>
        <taxon>Spermatophyta</taxon>
        <taxon>Magnoliopsida</taxon>
        <taxon>Proteales</taxon>
        <taxon>Nelumbonaceae</taxon>
        <taxon>Nelumbo</taxon>
    </lineage>
</organism>
<keyword evidence="5" id="KW-0539">Nucleus</keyword>
<name>A0A1U8AE84_NELNU</name>
<dbReference type="Pfam" id="PF03101">
    <property type="entry name" value="FAR1"/>
    <property type="match status" value="1"/>
</dbReference>
<evidence type="ECO:0000256" key="1">
    <source>
        <dbReference type="ARBA" id="ARBA00005889"/>
    </source>
</evidence>
<proteinExistence type="inferred from homology"/>
<dbReference type="SMART" id="SM00575">
    <property type="entry name" value="ZnF_PMZ"/>
    <property type="match status" value="1"/>
</dbReference>
<dbReference type="KEGG" id="nnu:104599646"/>
<dbReference type="GO" id="GO:0005634">
    <property type="term" value="C:nucleus"/>
    <property type="evidence" value="ECO:0007669"/>
    <property type="project" value="UniProtKB-SubCell"/>
</dbReference>
<dbReference type="Pfam" id="PF10551">
    <property type="entry name" value="MULE"/>
    <property type="match status" value="1"/>
</dbReference>
<accession>A0A1U8AE84</accession>
<evidence type="ECO:0000256" key="2">
    <source>
        <dbReference type="ARBA" id="ARBA00022723"/>
    </source>
</evidence>
<dbReference type="OMA" id="ACHTINT"/>
<dbReference type="InterPro" id="IPR006564">
    <property type="entry name" value="Znf_PMZ"/>
</dbReference>
<keyword evidence="2 5" id="KW-0479">Metal-binding</keyword>
<dbReference type="STRING" id="4432.A0A1U8AE84"/>
<dbReference type="PROSITE" id="PS50966">
    <property type="entry name" value="ZF_SWIM"/>
    <property type="match status" value="1"/>
</dbReference>
<dbReference type="GO" id="GO:0006355">
    <property type="term" value="P:regulation of DNA-templated transcription"/>
    <property type="evidence" value="ECO:0007669"/>
    <property type="project" value="UniProtKB-UniRule"/>
</dbReference>
<dbReference type="GO" id="GO:0008270">
    <property type="term" value="F:zinc ion binding"/>
    <property type="evidence" value="ECO:0007669"/>
    <property type="project" value="UniProtKB-UniRule"/>
</dbReference>
<protein>
    <recommendedName>
        <fullName evidence="5">Protein FAR1-RELATED SEQUENCE</fullName>
    </recommendedName>
</protein>